<accession>A0ABP9VX77</accession>
<dbReference type="PANTHER" id="PTHR42693:SF53">
    <property type="entry name" value="ENDO-4-O-SULFATASE"/>
    <property type="match status" value="1"/>
</dbReference>
<keyword evidence="8" id="KW-1185">Reference proteome</keyword>
<dbReference type="Pfam" id="PF06439">
    <property type="entry name" value="3keto-disac_hyd"/>
    <property type="match status" value="1"/>
</dbReference>
<reference evidence="7 8" key="1">
    <citation type="submission" date="2024-02" db="EMBL/GenBank/DDBJ databases">
        <title>Rhodopirellula caenicola NBRC 110016.</title>
        <authorList>
            <person name="Ichikawa N."/>
            <person name="Katano-Makiyama Y."/>
            <person name="Hidaka K."/>
        </authorList>
    </citation>
    <scope>NUCLEOTIDE SEQUENCE [LARGE SCALE GENOMIC DNA]</scope>
    <source>
        <strain evidence="7 8">NBRC 110016</strain>
    </source>
</reference>
<gene>
    <name evidence="7" type="ORF">Rcae01_05250</name>
</gene>
<dbReference type="RefSeq" id="WP_345687076.1">
    <property type="nucleotide sequence ID" value="NZ_BAABRO010000016.1"/>
</dbReference>
<dbReference type="SUPFAM" id="SSF53649">
    <property type="entry name" value="Alkaline phosphatase-like"/>
    <property type="match status" value="1"/>
</dbReference>
<name>A0ABP9VX77_9BACT</name>
<comment type="similarity">
    <text evidence="1">Belongs to the sulfatase family.</text>
</comment>
<evidence type="ECO:0000256" key="3">
    <source>
        <dbReference type="SAM" id="MobiDB-lite"/>
    </source>
</evidence>
<proteinExistence type="inferred from homology"/>
<dbReference type="Proteomes" id="UP001416858">
    <property type="component" value="Unassembled WGS sequence"/>
</dbReference>
<evidence type="ECO:0000259" key="6">
    <source>
        <dbReference type="Pfam" id="PF06439"/>
    </source>
</evidence>
<dbReference type="InterPro" id="IPR000917">
    <property type="entry name" value="Sulfatase_N"/>
</dbReference>
<protein>
    <recommendedName>
        <fullName evidence="9">Arylsulfatase</fullName>
    </recommendedName>
</protein>
<feature type="domain" description="Sulfatase N-terminal" evidence="5">
    <location>
        <begin position="30"/>
        <end position="362"/>
    </location>
</feature>
<dbReference type="InterPro" id="IPR017850">
    <property type="entry name" value="Alkaline_phosphatase_core_sf"/>
</dbReference>
<dbReference type="EMBL" id="BAABRO010000016">
    <property type="protein sequence ID" value="GAA5509747.1"/>
    <property type="molecule type" value="Genomic_DNA"/>
</dbReference>
<organism evidence="7 8">
    <name type="scientific">Novipirellula caenicola</name>
    <dbReference type="NCBI Taxonomy" id="1536901"/>
    <lineage>
        <taxon>Bacteria</taxon>
        <taxon>Pseudomonadati</taxon>
        <taxon>Planctomycetota</taxon>
        <taxon>Planctomycetia</taxon>
        <taxon>Pirellulales</taxon>
        <taxon>Pirellulaceae</taxon>
        <taxon>Novipirellula</taxon>
    </lineage>
</organism>
<keyword evidence="4" id="KW-0732">Signal</keyword>
<evidence type="ECO:0000313" key="8">
    <source>
        <dbReference type="Proteomes" id="UP001416858"/>
    </source>
</evidence>
<dbReference type="PANTHER" id="PTHR42693">
    <property type="entry name" value="ARYLSULFATASE FAMILY MEMBER"/>
    <property type="match status" value="1"/>
</dbReference>
<dbReference type="Pfam" id="PF00884">
    <property type="entry name" value="Sulfatase"/>
    <property type="match status" value="1"/>
</dbReference>
<evidence type="ECO:0000256" key="4">
    <source>
        <dbReference type="SAM" id="SignalP"/>
    </source>
</evidence>
<feature type="chain" id="PRO_5046775705" description="Arylsulfatase" evidence="4">
    <location>
        <begin position="27"/>
        <end position="738"/>
    </location>
</feature>
<dbReference type="InterPro" id="IPR050738">
    <property type="entry name" value="Sulfatase"/>
</dbReference>
<dbReference type="Gene3D" id="3.40.720.10">
    <property type="entry name" value="Alkaline Phosphatase, subunit A"/>
    <property type="match status" value="1"/>
</dbReference>
<evidence type="ECO:0000259" key="5">
    <source>
        <dbReference type="Pfam" id="PF00884"/>
    </source>
</evidence>
<evidence type="ECO:0000256" key="1">
    <source>
        <dbReference type="ARBA" id="ARBA00008779"/>
    </source>
</evidence>
<evidence type="ECO:0000256" key="2">
    <source>
        <dbReference type="ARBA" id="ARBA00022801"/>
    </source>
</evidence>
<feature type="domain" description="3-keto-alpha-glucoside-1,2-lyase/3-keto-2-hydroxy-glucal hydratase" evidence="6">
    <location>
        <begin position="495"/>
        <end position="697"/>
    </location>
</feature>
<feature type="region of interest" description="Disordered" evidence="3">
    <location>
        <begin position="718"/>
        <end position="738"/>
    </location>
</feature>
<dbReference type="CDD" id="cd16031">
    <property type="entry name" value="G6S_like"/>
    <property type="match status" value="1"/>
</dbReference>
<sequence>MMKKHFSVLSLIVVTALLLMPGRSRADERPNIVFFFADDQTTSTIGCYGNDVIQTPNIDALAARGTRFENAFVSQAICWVSRTTILSGLTGRSFGTSANPDTARADAVESLYSDLLRENGYRTGYFGKWHAKMPAGYRNQDHFDEFEAIGRNPYYKKQADGSLRHETELIVDRGIEFVKNQPKDKPFALNMWFNACHAEDGDRRPGIGHFPWPRAVDGMYEDVQIAPPRLGDPAIFDGQPDFLKTTINRERYFWRWNTDEKYQTNMRAYYRMVSGIDGAIGRFIDALEEAGLADNTIIVYSADNGYYMGNRGFAGKWSHYEEALRVPMIIADPRVPKTQQGKVSDAIALNLDLPATFLDWGNVEVPKRYQGHSLKPIVDSQKPADWRTESFHEHFAVRNRIPAFEGIRNERYKYVRYFDHDNHEFLHDLKNDPNELVNLASDPEHAETLKAMRQRTTDRVAELGGPLDPLKGFTPSTAPHPEASAAVGTRADKDGFVRVFDGKTLRQWSGDSQYWSVQDGALTGVTDGSLKMNRFITWKNSTIRNFDLRVKVKVTAGGNSGLQYRGTSRPDLGLDVVTGYQCDVVADNPNYNGMLYEEKGRRILSHTGEKVIIDSKGQPWVVGKLAGSEAIKDFDTEAWHDYRVLVRGNHHQHWIDGHPTADLIDLDEKGRSLEGVLAVQVHVGPAMKIQYKDFKIKHLPDDLPLLTAEDHPIPSDAYGVKPQGRLPKDWKAPVYGQQ</sequence>
<evidence type="ECO:0000313" key="7">
    <source>
        <dbReference type="EMBL" id="GAA5509747.1"/>
    </source>
</evidence>
<dbReference type="InterPro" id="IPR010496">
    <property type="entry name" value="AL/BT2_dom"/>
</dbReference>
<evidence type="ECO:0008006" key="9">
    <source>
        <dbReference type="Google" id="ProtNLM"/>
    </source>
</evidence>
<feature type="signal peptide" evidence="4">
    <location>
        <begin position="1"/>
        <end position="26"/>
    </location>
</feature>
<comment type="caution">
    <text evidence="7">The sequence shown here is derived from an EMBL/GenBank/DDBJ whole genome shotgun (WGS) entry which is preliminary data.</text>
</comment>
<dbReference type="Gene3D" id="2.60.120.560">
    <property type="entry name" value="Exo-inulinase, domain 1"/>
    <property type="match status" value="1"/>
</dbReference>
<keyword evidence="2" id="KW-0378">Hydrolase</keyword>